<evidence type="ECO:0000256" key="3">
    <source>
        <dbReference type="ARBA" id="ARBA00023163"/>
    </source>
</evidence>
<feature type="DNA-binding region" description="H-T-H motif" evidence="4">
    <location>
        <begin position="24"/>
        <end position="43"/>
    </location>
</feature>
<organism evidence="6 7">
    <name type="scientific">Paenalkalicoccus suaedae</name>
    <dbReference type="NCBI Taxonomy" id="2592382"/>
    <lineage>
        <taxon>Bacteria</taxon>
        <taxon>Bacillati</taxon>
        <taxon>Bacillota</taxon>
        <taxon>Bacilli</taxon>
        <taxon>Bacillales</taxon>
        <taxon>Bacillaceae</taxon>
        <taxon>Paenalkalicoccus</taxon>
    </lineage>
</organism>
<sequence>MNTADSILQTALSEFAERGYSGTSLNTIANEVGIKKPSIYNHFKNKEALFEAVVKKVYVDYMQTLKIEIDKAPSAEAGLKSILWGLANYLSDAEEGKFYMRYILFPPEALADVVNRTFMQFEEDCNKLFLPVINRLELSPDVTDEEALDALYCLLDGWTVQTLYYSHDIVLRKREASWKVFMEGVSRKESKGS</sequence>
<dbReference type="InterPro" id="IPR009057">
    <property type="entry name" value="Homeodomain-like_sf"/>
</dbReference>
<dbReference type="Pfam" id="PF00440">
    <property type="entry name" value="TetR_N"/>
    <property type="match status" value="1"/>
</dbReference>
<accession>A0A859FCJ2</accession>
<dbReference type="InterPro" id="IPR001647">
    <property type="entry name" value="HTH_TetR"/>
</dbReference>
<dbReference type="RefSeq" id="WP_176008594.1">
    <property type="nucleotide sequence ID" value="NZ_CP041372.2"/>
</dbReference>
<proteinExistence type="predicted"/>
<keyword evidence="3" id="KW-0804">Transcription</keyword>
<evidence type="ECO:0000259" key="5">
    <source>
        <dbReference type="PROSITE" id="PS50977"/>
    </source>
</evidence>
<dbReference type="PRINTS" id="PR00455">
    <property type="entry name" value="HTHTETR"/>
</dbReference>
<reference evidence="7" key="1">
    <citation type="submission" date="2019-07" db="EMBL/GenBank/DDBJ databases">
        <title>Bacillus alkalisoli sp. nov. isolated from saline soil.</title>
        <authorList>
            <person name="Sun J.-Q."/>
            <person name="Xu L."/>
        </authorList>
    </citation>
    <scope>NUCLEOTIDE SEQUENCE [LARGE SCALE GENOMIC DNA]</scope>
    <source>
        <strain evidence="7">M4U3P1</strain>
    </source>
</reference>
<protein>
    <submittedName>
        <fullName evidence="6">TetR/AcrR family transcriptional regulator</fullName>
    </submittedName>
</protein>
<dbReference type="KEGG" id="psua:FLK61_27805"/>
<evidence type="ECO:0000256" key="4">
    <source>
        <dbReference type="PROSITE-ProRule" id="PRU00335"/>
    </source>
</evidence>
<dbReference type="PANTHER" id="PTHR47506">
    <property type="entry name" value="TRANSCRIPTIONAL REGULATORY PROTEIN"/>
    <property type="match status" value="1"/>
</dbReference>
<dbReference type="Proteomes" id="UP000318138">
    <property type="component" value="Chromosome"/>
</dbReference>
<dbReference type="Gene3D" id="1.10.10.60">
    <property type="entry name" value="Homeodomain-like"/>
    <property type="match status" value="1"/>
</dbReference>
<dbReference type="AlphaFoldDB" id="A0A859FCJ2"/>
<dbReference type="PANTHER" id="PTHR47506:SF6">
    <property type="entry name" value="HTH-TYPE TRANSCRIPTIONAL REPRESSOR NEMR"/>
    <property type="match status" value="1"/>
</dbReference>
<evidence type="ECO:0000313" key="7">
    <source>
        <dbReference type="Proteomes" id="UP000318138"/>
    </source>
</evidence>
<evidence type="ECO:0000313" key="6">
    <source>
        <dbReference type="EMBL" id="QKS70558.1"/>
    </source>
</evidence>
<feature type="domain" description="HTH tetR-type" evidence="5">
    <location>
        <begin position="1"/>
        <end position="61"/>
    </location>
</feature>
<keyword evidence="7" id="KW-1185">Reference proteome</keyword>
<dbReference type="SUPFAM" id="SSF46689">
    <property type="entry name" value="Homeodomain-like"/>
    <property type="match status" value="1"/>
</dbReference>
<dbReference type="PROSITE" id="PS50977">
    <property type="entry name" value="HTH_TETR_2"/>
    <property type="match status" value="1"/>
</dbReference>
<keyword evidence="2 4" id="KW-0238">DNA-binding</keyword>
<evidence type="ECO:0000256" key="2">
    <source>
        <dbReference type="ARBA" id="ARBA00023125"/>
    </source>
</evidence>
<dbReference type="Gene3D" id="1.10.357.10">
    <property type="entry name" value="Tetracycline Repressor, domain 2"/>
    <property type="match status" value="1"/>
</dbReference>
<name>A0A859FCJ2_9BACI</name>
<dbReference type="EMBL" id="CP041372">
    <property type="protein sequence ID" value="QKS70558.1"/>
    <property type="molecule type" value="Genomic_DNA"/>
</dbReference>
<keyword evidence="1" id="KW-0805">Transcription regulation</keyword>
<evidence type="ECO:0000256" key="1">
    <source>
        <dbReference type="ARBA" id="ARBA00023015"/>
    </source>
</evidence>
<gene>
    <name evidence="6" type="ORF">FLK61_27805</name>
</gene>
<dbReference type="GO" id="GO:0003677">
    <property type="term" value="F:DNA binding"/>
    <property type="evidence" value="ECO:0007669"/>
    <property type="project" value="UniProtKB-UniRule"/>
</dbReference>